<comment type="caution">
    <text evidence="3">Lacks conserved residue(s) required for the propagation of feature annotation.</text>
</comment>
<evidence type="ECO:0000313" key="5">
    <source>
        <dbReference type="EMBL" id="RGV66256.1"/>
    </source>
</evidence>
<comment type="similarity">
    <text evidence="1 3">Belongs to the diaminopimelate epimerase family.</text>
</comment>
<dbReference type="AlphaFoldDB" id="A0A395XAQ1"/>
<evidence type="ECO:0000256" key="2">
    <source>
        <dbReference type="ARBA" id="ARBA00023235"/>
    </source>
</evidence>
<evidence type="ECO:0000256" key="4">
    <source>
        <dbReference type="NCBIfam" id="TIGR00652"/>
    </source>
</evidence>
<dbReference type="HAMAP" id="MF_00197">
    <property type="entry name" value="DAP_epimerase"/>
    <property type="match status" value="1"/>
</dbReference>
<feature type="binding site" evidence="3">
    <location>
        <position position="17"/>
    </location>
    <ligand>
        <name>substrate</name>
    </ligand>
</feature>
<dbReference type="EC" id="5.1.1.7" evidence="3 4"/>
<comment type="catalytic activity">
    <reaction evidence="3">
        <text>(2S,6S)-2,6-diaminopimelate = meso-2,6-diaminopimelate</text>
        <dbReference type="Rhea" id="RHEA:15393"/>
        <dbReference type="ChEBI" id="CHEBI:57609"/>
        <dbReference type="ChEBI" id="CHEBI:57791"/>
        <dbReference type="EC" id="5.1.1.7"/>
    </reaction>
</comment>
<dbReference type="EMBL" id="QRZI01000001">
    <property type="protein sequence ID" value="RGV66256.1"/>
    <property type="molecule type" value="Genomic_DNA"/>
</dbReference>
<feature type="binding site" evidence="3">
    <location>
        <begin position="225"/>
        <end position="226"/>
    </location>
    <ligand>
        <name>substrate</name>
    </ligand>
</feature>
<organism evidence="5 6">
    <name type="scientific">Blautia obeum</name>
    <dbReference type="NCBI Taxonomy" id="40520"/>
    <lineage>
        <taxon>Bacteria</taxon>
        <taxon>Bacillati</taxon>
        <taxon>Bacillota</taxon>
        <taxon>Clostridia</taxon>
        <taxon>Lachnospirales</taxon>
        <taxon>Lachnospiraceae</taxon>
        <taxon>Blautia</taxon>
    </lineage>
</organism>
<feature type="binding site" evidence="3">
    <location>
        <position position="197"/>
    </location>
    <ligand>
        <name>substrate</name>
    </ligand>
</feature>
<feature type="site" description="Could be important to modulate the pK values of the two catalytic cysteine residues" evidence="3">
    <location>
        <position position="215"/>
    </location>
</feature>
<feature type="binding site" evidence="3">
    <location>
        <position position="164"/>
    </location>
    <ligand>
        <name>substrate</name>
    </ligand>
</feature>
<dbReference type="GO" id="GO:0008837">
    <property type="term" value="F:diaminopimelate epimerase activity"/>
    <property type="evidence" value="ECO:0007669"/>
    <property type="project" value="UniProtKB-UniRule"/>
</dbReference>
<proteinExistence type="inferred from homology"/>
<comment type="subcellular location">
    <subcellularLocation>
        <location evidence="3">Cytoplasm</location>
    </subcellularLocation>
</comment>
<protein>
    <recommendedName>
        <fullName evidence="3 4">Diaminopimelate epimerase</fullName>
        <shortName evidence="3">DAP epimerase</shortName>
        <ecNumber evidence="3 4">5.1.1.7</ecNumber>
    </recommendedName>
    <alternativeName>
        <fullName evidence="3">PLP-independent amino acid racemase</fullName>
    </alternativeName>
</protein>
<keyword evidence="3" id="KW-0028">Amino-acid biosynthesis</keyword>
<keyword evidence="3" id="KW-0963">Cytoplasm</keyword>
<dbReference type="GO" id="GO:0009089">
    <property type="term" value="P:lysine biosynthetic process via diaminopimelate"/>
    <property type="evidence" value="ECO:0007669"/>
    <property type="project" value="UniProtKB-UniRule"/>
</dbReference>
<evidence type="ECO:0000256" key="3">
    <source>
        <dbReference type="HAMAP-Rule" id="MF_00197"/>
    </source>
</evidence>
<dbReference type="InterPro" id="IPR001653">
    <property type="entry name" value="DAP_epimerase_DapF"/>
</dbReference>
<name>A0A395XAQ1_9FIRM</name>
<feature type="binding site" evidence="3">
    <location>
        <begin position="215"/>
        <end position="216"/>
    </location>
    <ligand>
        <name>substrate</name>
    </ligand>
</feature>
<reference evidence="5 6" key="1">
    <citation type="submission" date="2018-08" db="EMBL/GenBank/DDBJ databases">
        <title>A genome reference for cultivated species of the human gut microbiota.</title>
        <authorList>
            <person name="Zou Y."/>
            <person name="Xue W."/>
            <person name="Luo G."/>
        </authorList>
    </citation>
    <scope>NUCLEOTIDE SEQUENCE [LARGE SCALE GENOMIC DNA]</scope>
    <source>
        <strain evidence="5 6">AF14-23</strain>
    </source>
</reference>
<dbReference type="PANTHER" id="PTHR31689">
    <property type="entry name" value="DIAMINOPIMELATE EPIMERASE, CHLOROPLASTIC"/>
    <property type="match status" value="1"/>
</dbReference>
<dbReference type="Pfam" id="PF01678">
    <property type="entry name" value="DAP_epimerase"/>
    <property type="match status" value="2"/>
</dbReference>
<sequence length="284" mass="31389">MVMDNCITMIKYQGLGNDYLVLDPNKNRVQLQGKKIALLCQRGFGLGADGILYGPIEIDGKMGVRIFNSDGSEAAISGNGVRIFAKYLMDHEYVKEQKFSIQTLSGPIEVECLNNRATEFRVKMGKASFISREIPVTGEVREVINESFTFHNKEYKATCLTVGNPHCIIFMDQVTPELAKELGPYVENADEFPEKMNLQICRKIDTGNLDIEIWERGSGYTKASGTGSCAAAVAAYRLGLVENRVNVNQPGGMIQIDIKDDDTIYMTGTVGYVADMSVAESFFS</sequence>
<dbReference type="GO" id="GO:0005829">
    <property type="term" value="C:cytosol"/>
    <property type="evidence" value="ECO:0007669"/>
    <property type="project" value="TreeGrafter"/>
</dbReference>
<dbReference type="NCBIfam" id="TIGR00652">
    <property type="entry name" value="DapF"/>
    <property type="match status" value="1"/>
</dbReference>
<dbReference type="RefSeq" id="WP_117627978.1">
    <property type="nucleotide sequence ID" value="NZ_JAAIPQ010000011.1"/>
</dbReference>
<comment type="pathway">
    <text evidence="3">Amino-acid biosynthesis; L-lysine biosynthesis via DAP pathway; DL-2,6-diaminopimelate from LL-2,6-diaminopimelate: step 1/1.</text>
</comment>
<feature type="binding site" evidence="3">
    <location>
        <position position="68"/>
    </location>
    <ligand>
        <name>substrate</name>
    </ligand>
</feature>
<keyword evidence="3" id="KW-0457">Lysine biosynthesis</keyword>
<accession>A0A395XAQ1</accession>
<evidence type="ECO:0000313" key="6">
    <source>
        <dbReference type="Proteomes" id="UP000265828"/>
    </source>
</evidence>
<comment type="function">
    <text evidence="3">Catalyzes the stereoinversion of LL-2,6-diaminopimelate (L,L-DAP) to meso-diaminopimelate (meso-DAP), a precursor of L-lysine and an essential component of the bacterial peptidoglycan.</text>
</comment>
<comment type="caution">
    <text evidence="5">The sequence shown here is derived from an EMBL/GenBank/DDBJ whole genome shotgun (WGS) entry which is preliminary data.</text>
</comment>
<dbReference type="PANTHER" id="PTHR31689:SF0">
    <property type="entry name" value="DIAMINOPIMELATE EPIMERASE"/>
    <property type="match status" value="1"/>
</dbReference>
<keyword evidence="2 3" id="KW-0413">Isomerase</keyword>
<feature type="site" description="Could be important to modulate the pK values of the two catalytic cysteine residues" evidence="3">
    <location>
        <position position="166"/>
    </location>
</feature>
<dbReference type="SUPFAM" id="SSF54506">
    <property type="entry name" value="Diaminopimelate epimerase-like"/>
    <property type="match status" value="2"/>
</dbReference>
<evidence type="ECO:0000256" key="1">
    <source>
        <dbReference type="ARBA" id="ARBA00010219"/>
    </source>
</evidence>
<dbReference type="Proteomes" id="UP000265828">
    <property type="component" value="Unassembled WGS sequence"/>
</dbReference>
<gene>
    <name evidence="3" type="primary">dapF</name>
    <name evidence="5" type="ORF">DWW07_00740</name>
</gene>
<dbReference type="UniPathway" id="UPA00034">
    <property type="reaction ID" value="UER00025"/>
</dbReference>
<dbReference type="Gene3D" id="3.10.310.10">
    <property type="entry name" value="Diaminopimelate Epimerase, Chain A, domain 1"/>
    <property type="match status" value="2"/>
</dbReference>
<feature type="binding site" evidence="3">
    <location>
        <begin position="78"/>
        <end position="79"/>
    </location>
    <ligand>
        <name>substrate</name>
    </ligand>
</feature>
<comment type="subunit">
    <text evidence="3">Homodimer.</text>
</comment>